<reference evidence="5" key="1">
    <citation type="submission" date="2013-06" db="EMBL/GenBank/DDBJ databases">
        <authorList>
            <person name="Zhao Q."/>
        </authorList>
    </citation>
    <scope>NUCLEOTIDE SEQUENCE</scope>
    <source>
        <strain evidence="5">cv. W1943</strain>
    </source>
</reference>
<dbReference type="OMA" id="CDERYIA"/>
<protein>
    <recommendedName>
        <fullName evidence="6">F-box domain-containing protein</fullName>
    </recommendedName>
</protein>
<evidence type="ECO:0000313" key="5">
    <source>
        <dbReference type="Proteomes" id="UP000008022"/>
    </source>
</evidence>
<dbReference type="InterPro" id="IPR006566">
    <property type="entry name" value="FBD"/>
</dbReference>
<feature type="region of interest" description="Disordered" evidence="1">
    <location>
        <begin position="879"/>
        <end position="1023"/>
    </location>
</feature>
<dbReference type="Gene3D" id="3.80.10.10">
    <property type="entry name" value="Ribonuclease Inhibitor"/>
    <property type="match status" value="2"/>
</dbReference>
<dbReference type="SUPFAM" id="SSF52047">
    <property type="entry name" value="RNI-like"/>
    <property type="match status" value="2"/>
</dbReference>
<name>A0A0E0QLA6_ORYRU</name>
<dbReference type="CDD" id="cd22160">
    <property type="entry name" value="F-box_AtFBL13-like"/>
    <property type="match status" value="2"/>
</dbReference>
<dbReference type="SMART" id="SM00256">
    <property type="entry name" value="FBOX"/>
    <property type="match status" value="3"/>
</dbReference>
<dbReference type="InterPro" id="IPR036047">
    <property type="entry name" value="F-box-like_dom_sf"/>
</dbReference>
<dbReference type="HOGENOM" id="CLU_252117_0_0_1"/>
<feature type="compositionally biased region" description="Low complexity" evidence="1">
    <location>
        <begin position="438"/>
        <end position="452"/>
    </location>
</feature>
<dbReference type="InterPro" id="IPR053781">
    <property type="entry name" value="F-box_AtFBL13-like"/>
</dbReference>
<dbReference type="Gramene" id="ORUFI08G23160.1">
    <property type="protein sequence ID" value="ORUFI08G23160.1"/>
    <property type="gene ID" value="ORUFI08G23160"/>
</dbReference>
<proteinExistence type="predicted"/>
<dbReference type="Proteomes" id="UP000008022">
    <property type="component" value="Unassembled WGS sequence"/>
</dbReference>
<dbReference type="PANTHER" id="PTHR32141:SF144">
    <property type="entry name" value="OS07G0277500 PROTEIN"/>
    <property type="match status" value="1"/>
</dbReference>
<dbReference type="Pfam" id="PF08387">
    <property type="entry name" value="FBD"/>
    <property type="match status" value="3"/>
</dbReference>
<feature type="domain" description="F-box" evidence="2">
    <location>
        <begin position="55"/>
        <end position="95"/>
    </location>
</feature>
<dbReference type="PANTHER" id="PTHR32141">
    <property type="match status" value="1"/>
</dbReference>
<feature type="domain" description="F-box" evidence="2">
    <location>
        <begin position="1031"/>
        <end position="1071"/>
    </location>
</feature>
<accession>A0A0E0QLA6</accession>
<feature type="compositionally biased region" description="Low complexity" evidence="1">
    <location>
        <begin position="1005"/>
        <end position="1015"/>
    </location>
</feature>
<feature type="domain" description="FBD" evidence="3">
    <location>
        <begin position="321"/>
        <end position="394"/>
    </location>
</feature>
<dbReference type="InterPro" id="IPR032675">
    <property type="entry name" value="LRR_dom_sf"/>
</dbReference>
<dbReference type="EnsemblPlants" id="ORUFI08G23160.1">
    <property type="protein sequence ID" value="ORUFI08G23160.1"/>
    <property type="gene ID" value="ORUFI08G23160"/>
</dbReference>
<dbReference type="eggNOG" id="ENOG502RRNZ">
    <property type="taxonomic scope" value="Eukaryota"/>
</dbReference>
<reference evidence="4" key="2">
    <citation type="submission" date="2015-06" db="UniProtKB">
        <authorList>
            <consortium name="EnsemblPlants"/>
        </authorList>
    </citation>
    <scope>IDENTIFICATION</scope>
</reference>
<evidence type="ECO:0000259" key="2">
    <source>
        <dbReference type="SMART" id="SM00256"/>
    </source>
</evidence>
<feature type="region of interest" description="Disordered" evidence="1">
    <location>
        <begin position="409"/>
        <end position="466"/>
    </location>
</feature>
<evidence type="ECO:0000256" key="1">
    <source>
        <dbReference type="SAM" id="MobiDB-lite"/>
    </source>
</evidence>
<dbReference type="Pfam" id="PF24758">
    <property type="entry name" value="LRR_At5g56370"/>
    <property type="match status" value="3"/>
</dbReference>
<evidence type="ECO:0000259" key="3">
    <source>
        <dbReference type="SMART" id="SM00579"/>
    </source>
</evidence>
<dbReference type="InterPro" id="IPR055302">
    <property type="entry name" value="F-box_dom-containing"/>
</dbReference>
<feature type="domain" description="F-box" evidence="2">
    <location>
        <begin position="474"/>
        <end position="514"/>
    </location>
</feature>
<keyword evidence="5" id="KW-1185">Reference proteome</keyword>
<dbReference type="Pfam" id="PF00646">
    <property type="entry name" value="F-box"/>
    <property type="match status" value="3"/>
</dbReference>
<dbReference type="STRING" id="4529.A0A0E0QLA6"/>
<dbReference type="InterPro" id="IPR055411">
    <property type="entry name" value="LRR_FXL15/At3g58940/PEG3-like"/>
</dbReference>
<feature type="compositionally biased region" description="Pro residues" evidence="1">
    <location>
        <begin position="892"/>
        <end position="908"/>
    </location>
</feature>
<feature type="compositionally biased region" description="Acidic residues" evidence="1">
    <location>
        <begin position="969"/>
        <end position="984"/>
    </location>
</feature>
<organism evidence="4 5">
    <name type="scientific">Oryza rufipogon</name>
    <name type="common">Brownbeard rice</name>
    <name type="synonym">Asian wild rice</name>
    <dbReference type="NCBI Taxonomy" id="4529"/>
    <lineage>
        <taxon>Eukaryota</taxon>
        <taxon>Viridiplantae</taxon>
        <taxon>Streptophyta</taxon>
        <taxon>Embryophyta</taxon>
        <taxon>Tracheophyta</taxon>
        <taxon>Spermatophyta</taxon>
        <taxon>Magnoliopsida</taxon>
        <taxon>Liliopsida</taxon>
        <taxon>Poales</taxon>
        <taxon>Poaceae</taxon>
        <taxon>BOP clade</taxon>
        <taxon>Oryzoideae</taxon>
        <taxon>Oryzeae</taxon>
        <taxon>Oryzinae</taxon>
        <taxon>Oryza</taxon>
    </lineage>
</organism>
<evidence type="ECO:0008006" key="6">
    <source>
        <dbReference type="Google" id="ProtNLM"/>
    </source>
</evidence>
<dbReference type="SMART" id="SM00579">
    <property type="entry name" value="FBD"/>
    <property type="match status" value="1"/>
</dbReference>
<evidence type="ECO:0000313" key="4">
    <source>
        <dbReference type="EnsemblPlants" id="ORUFI08G23160.1"/>
    </source>
</evidence>
<sequence>MEFETLPPGAKKPRTKFRASPERVAAAAAAAAKDHQDEAALVVEEGHDVDRISCLPDDVLREIISLLPTRDGVRTQALASPWRELWLSSPLNLDRTTLPSVVSRILSTHRAPCRRFSFSELHVNQIGSATVDGWLRSPALDNLQELEFHGYADDERVWSPPFSTFRFSPTLRSLLLWRVYGFHRLRIDAPNIKSIGVCFISAKITIVDAPSLQRLVQLHNCDHLEISVISAPRLATIGSFRDYACFSTLEFGSTVIKGLRVVSLITAIQSVKILAVSSHAVNLRAIIDLVRCFPCLEKLHVQWFRTGGNNVWCRKDRNFIKSFDIPLKTVEVQLYHGEKAQINFASFFLLNARVLESLRLVVCDWNYTEEFFTQQHRLLKMEKRASRHAQIDFKSARFRAADFVHVRPGSAGEEGDGGGPGELVAGVSSAKRRRSEAPEAAGETGEPPAAAADPPPPGVDDGGEEDGVDYISFLPDAILADIISLLPTKYAARTQTLASRWRHLWRSAPLNLDCTHTPGYRNRLLDAVPAILSAHAGPGRRLCILSYTLYDRPATVVDAWLRSPALDGLQELEFWLDYRHMYRPQLHPLPASAFRFASSLRVAIINQCCLPDSTVQMLHFPLLKKLSLEEVTISDDSLHRMVAGCPGLESLLLNHRSGSHRIRINSPTLRSIAVCSGELIVEDAPSLERLLHLSLAQGLDITVISAPKLETLGCLSCHHKSTRIVFGTSVLEGLHAVSLTTVVHTVKILSIYIHDLSLDTVIDLMKLFPCLEKLYVRPLFSKERNLWRRKYKSFIRCHQIRLKTIVLTRYRRIKSHVNFATFFVLNAPMLELMRFEVACCYCDERYIAEQHASLQLENRASRDAQFCFTTNRCLHNLNENGRNHDFSHKPRPLPYQPPPPHKPPPPPATAMVLGRASESPGAGDTLEPPATEKLVTKPGRRGAKRGRSEAPEIGEAGDPPAATAGSFGEEGEDGVGGDPDEMEAADSIVKRRRSEAPETGEADEPPAAAAGNPPGVGEGDEEEGVDHISFLPDAVLADIISLLPTKDAARTQTLASRWRHLWRSAPLNLDCSGIPGDDDALVGVVSGILAAHAGPGRTTVDGWLRSTALDGLQELEFLYDDRRMSGPELQPAPASAFHFSSSLRVAIISQCILPDSTAQTLHFPQLKKLSLQEVTISDDSLHQMVAGCPTLESLLVNHYWESHCIRINSPTHRSVAVSSGEIIIEDAPCLERLIRLDLSKGLHITVISAPKLETLGCLSDGPGSTRIVFGTTVFEELRAVSLTTVMHTVKILSILIYTLSLDMVIDLMKLFPCLEKLYIQPLVSGEKNLWRRKYHSFIKCHQIRLKTIVLARYQGIKAHINFAMFFVLNAPMLELMRFELQYCRCNPRFIAWQHEVLQLENRASRDAQFHFTNDTCLHDLTNNRHNRDLSIADPFECRC</sequence>
<dbReference type="SUPFAM" id="SSF81383">
    <property type="entry name" value="F-box domain"/>
    <property type="match status" value="3"/>
</dbReference>
<dbReference type="InterPro" id="IPR001810">
    <property type="entry name" value="F-box_dom"/>
</dbReference>